<evidence type="ECO:0000256" key="3">
    <source>
        <dbReference type="SAM" id="Phobius"/>
    </source>
</evidence>
<dbReference type="GO" id="GO:0008081">
    <property type="term" value="F:phosphoric diester hydrolase activity"/>
    <property type="evidence" value="ECO:0007669"/>
    <property type="project" value="InterPro"/>
</dbReference>
<dbReference type="PANTHER" id="PTHR31571">
    <property type="entry name" value="ALTERED INHERITANCE OF MITOCHONDRIA PROTEIN 6"/>
    <property type="match status" value="1"/>
</dbReference>
<proteinExistence type="inferred from homology"/>
<dbReference type="InterPro" id="IPR017946">
    <property type="entry name" value="PLC-like_Pdiesterase_TIM-brl"/>
</dbReference>
<keyword evidence="3" id="KW-1133">Transmembrane helix</keyword>
<sequence>MSSGMAHAEASSANLRLARSRHSELDIPLQDASIVSLRSLEDDAGVGDSQSIDGGLWRKVLRTLRLGKREREPLPGHRRLRAEEDEIDNGGVERKSWTGWEGRRFWRRRRWAGTMCCVFVVVVLSFFGVVHLLNVIAHSYPLLWDDPEPLFSSRPAKARPNADLSAIPADLTKGVVPVPCHSHNDYWRKVPLYEALYYGCTGVEADVWLFDDELFVGHDTRSLTKNRTLRSMYVDPIVTMLDQRNNGTNRAVPVPDSTDTKNGIWETDPLQSLILLVDFKNDGEKIYPFVVEQLSALRDRGYLTYCDGESKTVVSGAVTVVGTGNAPYDLITANETYRDIFFDAPLASLYEDPGQSTFHPASEIAVETTRSAQLSDRALGQGTVGTNSSSTFDSSNSYYASVSFAKSIGWVWFGRLTPAQKKLIRGQLLGAKKRGLKSRYWGTPDWPKGVRNYVWKVLVEMGVDVLNGDDLEGMTRGDWWVGGHQGWT</sequence>
<dbReference type="InterPro" id="IPR051236">
    <property type="entry name" value="HAT_RTT109-like"/>
</dbReference>
<dbReference type="CDD" id="cd08577">
    <property type="entry name" value="PI-PLCc_GDPD_SF_unchar3"/>
    <property type="match status" value="1"/>
</dbReference>
<gene>
    <name evidence="4" type="ORF">K491DRAFT_695774</name>
</gene>
<comment type="similarity">
    <text evidence="1">Belongs to the AIM6 family.</text>
</comment>
<feature type="transmembrane region" description="Helical" evidence="3">
    <location>
        <begin position="111"/>
        <end position="133"/>
    </location>
</feature>
<keyword evidence="3" id="KW-0812">Transmembrane</keyword>
<protein>
    <recommendedName>
        <fullName evidence="2">Altered inheritance of mitochondria protein 6</fullName>
    </recommendedName>
</protein>
<dbReference type="SUPFAM" id="SSF51695">
    <property type="entry name" value="PLC-like phosphodiesterases"/>
    <property type="match status" value="1"/>
</dbReference>
<evidence type="ECO:0000256" key="1">
    <source>
        <dbReference type="ARBA" id="ARBA00008858"/>
    </source>
</evidence>
<evidence type="ECO:0000313" key="4">
    <source>
        <dbReference type="EMBL" id="KAF2652216.1"/>
    </source>
</evidence>
<name>A0A6A6SWZ3_9PLEO</name>
<evidence type="ECO:0000313" key="5">
    <source>
        <dbReference type="Proteomes" id="UP000799324"/>
    </source>
</evidence>
<evidence type="ECO:0000256" key="2">
    <source>
        <dbReference type="ARBA" id="ARBA00014286"/>
    </source>
</evidence>
<keyword evidence="3" id="KW-0472">Membrane</keyword>
<keyword evidence="5" id="KW-1185">Reference proteome</keyword>
<dbReference type="AlphaFoldDB" id="A0A6A6SWZ3"/>
<accession>A0A6A6SWZ3</accession>
<reference evidence="4" key="1">
    <citation type="journal article" date="2020" name="Stud. Mycol.">
        <title>101 Dothideomycetes genomes: a test case for predicting lifestyles and emergence of pathogens.</title>
        <authorList>
            <person name="Haridas S."/>
            <person name="Albert R."/>
            <person name="Binder M."/>
            <person name="Bloem J."/>
            <person name="Labutti K."/>
            <person name="Salamov A."/>
            <person name="Andreopoulos B."/>
            <person name="Baker S."/>
            <person name="Barry K."/>
            <person name="Bills G."/>
            <person name="Bluhm B."/>
            <person name="Cannon C."/>
            <person name="Castanera R."/>
            <person name="Culley D."/>
            <person name="Daum C."/>
            <person name="Ezra D."/>
            <person name="Gonzalez J."/>
            <person name="Henrissat B."/>
            <person name="Kuo A."/>
            <person name="Liang C."/>
            <person name="Lipzen A."/>
            <person name="Lutzoni F."/>
            <person name="Magnuson J."/>
            <person name="Mondo S."/>
            <person name="Nolan M."/>
            <person name="Ohm R."/>
            <person name="Pangilinan J."/>
            <person name="Park H.-J."/>
            <person name="Ramirez L."/>
            <person name="Alfaro M."/>
            <person name="Sun H."/>
            <person name="Tritt A."/>
            <person name="Yoshinaga Y."/>
            <person name="Zwiers L.-H."/>
            <person name="Turgeon B."/>
            <person name="Goodwin S."/>
            <person name="Spatafora J."/>
            <person name="Crous P."/>
            <person name="Grigoriev I."/>
        </authorList>
    </citation>
    <scope>NUCLEOTIDE SEQUENCE</scope>
    <source>
        <strain evidence="4">CBS 122681</strain>
    </source>
</reference>
<dbReference type="GO" id="GO:0006629">
    <property type="term" value="P:lipid metabolic process"/>
    <property type="evidence" value="ECO:0007669"/>
    <property type="project" value="InterPro"/>
</dbReference>
<dbReference type="Proteomes" id="UP000799324">
    <property type="component" value="Unassembled WGS sequence"/>
</dbReference>
<dbReference type="OrthoDB" id="4153866at2759"/>
<dbReference type="EMBL" id="MU004407">
    <property type="protein sequence ID" value="KAF2652216.1"/>
    <property type="molecule type" value="Genomic_DNA"/>
</dbReference>
<dbReference type="InterPro" id="IPR039559">
    <property type="entry name" value="AIM6_PI-PLC-like_dom"/>
</dbReference>
<organism evidence="4 5">
    <name type="scientific">Lophiostoma macrostomum CBS 122681</name>
    <dbReference type="NCBI Taxonomy" id="1314788"/>
    <lineage>
        <taxon>Eukaryota</taxon>
        <taxon>Fungi</taxon>
        <taxon>Dikarya</taxon>
        <taxon>Ascomycota</taxon>
        <taxon>Pezizomycotina</taxon>
        <taxon>Dothideomycetes</taxon>
        <taxon>Pleosporomycetidae</taxon>
        <taxon>Pleosporales</taxon>
        <taxon>Lophiostomataceae</taxon>
        <taxon>Lophiostoma</taxon>
    </lineage>
</organism>
<dbReference type="PANTHER" id="PTHR31571:SF1">
    <property type="entry name" value="ALTERED INHERITANCE OF MITOCHONDRIA PROTEIN 6"/>
    <property type="match status" value="1"/>
</dbReference>